<accession>A0A9P7REW4</accession>
<feature type="non-terminal residue" evidence="1">
    <location>
        <position position="1"/>
    </location>
</feature>
<evidence type="ECO:0000313" key="2">
    <source>
        <dbReference type="Proteomes" id="UP000699042"/>
    </source>
</evidence>
<name>A0A9P7REW4_9PEZI</name>
<reference evidence="1" key="1">
    <citation type="submission" date="2021-05" db="EMBL/GenBank/DDBJ databases">
        <title>Comparative genomics of three Colletotrichum scovillei strains and genetic complementation revealed genes involved fungal growth and virulence on chili pepper.</title>
        <authorList>
            <person name="Hsieh D.-K."/>
            <person name="Chuang S.-C."/>
            <person name="Chen C.-Y."/>
            <person name="Chao Y.-T."/>
            <person name="Lu M.-Y.J."/>
            <person name="Lee M.-H."/>
            <person name="Shih M.-C."/>
        </authorList>
    </citation>
    <scope>NUCLEOTIDE SEQUENCE</scope>
    <source>
        <strain evidence="1">Coll-153</strain>
    </source>
</reference>
<protein>
    <submittedName>
        <fullName evidence="1">GCY protein</fullName>
    </submittedName>
</protein>
<dbReference type="AlphaFoldDB" id="A0A9P7REW4"/>
<dbReference type="EMBL" id="JAESDN010000002">
    <property type="protein sequence ID" value="KAG7056046.1"/>
    <property type="molecule type" value="Genomic_DNA"/>
</dbReference>
<proteinExistence type="predicted"/>
<comment type="caution">
    <text evidence="1">The sequence shown here is derived from an EMBL/GenBank/DDBJ whole genome shotgun (WGS) entry which is preliminary data.</text>
</comment>
<evidence type="ECO:0000313" key="1">
    <source>
        <dbReference type="EMBL" id="KAG7056046.1"/>
    </source>
</evidence>
<sequence>ADLAALDQLLHGCPRFRGVNVGQLEDAVGVNGEPLIRRLECSVDACIRNKSR</sequence>
<gene>
    <name evidence="1" type="ORF">JMJ77_008497</name>
</gene>
<organism evidence="1 2">
    <name type="scientific">Colletotrichum scovillei</name>
    <dbReference type="NCBI Taxonomy" id="1209932"/>
    <lineage>
        <taxon>Eukaryota</taxon>
        <taxon>Fungi</taxon>
        <taxon>Dikarya</taxon>
        <taxon>Ascomycota</taxon>
        <taxon>Pezizomycotina</taxon>
        <taxon>Sordariomycetes</taxon>
        <taxon>Hypocreomycetidae</taxon>
        <taxon>Glomerellales</taxon>
        <taxon>Glomerellaceae</taxon>
        <taxon>Colletotrichum</taxon>
        <taxon>Colletotrichum acutatum species complex</taxon>
    </lineage>
</organism>
<dbReference type="Proteomes" id="UP000699042">
    <property type="component" value="Unassembled WGS sequence"/>
</dbReference>
<keyword evidence="2" id="KW-1185">Reference proteome</keyword>